<name>E9FUG5_DAPPU</name>
<feature type="compositionally biased region" description="Low complexity" evidence="1">
    <location>
        <begin position="23"/>
        <end position="34"/>
    </location>
</feature>
<sequence>MNELVEPPEHLISSDEQDPGPTPVTQSPSTSTKKSSLKKMYLAKIKEFQYGTWKSDMKLKYPMMENM</sequence>
<dbReference type="InParanoid" id="E9FUG5"/>
<proteinExistence type="predicted"/>
<reference evidence="2 3" key="1">
    <citation type="journal article" date="2011" name="Science">
        <title>The ecoresponsive genome of Daphnia pulex.</title>
        <authorList>
            <person name="Colbourne J.K."/>
            <person name="Pfrender M.E."/>
            <person name="Gilbert D."/>
            <person name="Thomas W.K."/>
            <person name="Tucker A."/>
            <person name="Oakley T.H."/>
            <person name="Tokishita S."/>
            <person name="Aerts A."/>
            <person name="Arnold G.J."/>
            <person name="Basu M.K."/>
            <person name="Bauer D.J."/>
            <person name="Caceres C.E."/>
            <person name="Carmel L."/>
            <person name="Casola C."/>
            <person name="Choi J.H."/>
            <person name="Detter J.C."/>
            <person name="Dong Q."/>
            <person name="Dusheyko S."/>
            <person name="Eads B.D."/>
            <person name="Frohlich T."/>
            <person name="Geiler-Samerotte K.A."/>
            <person name="Gerlach D."/>
            <person name="Hatcher P."/>
            <person name="Jogdeo S."/>
            <person name="Krijgsveld J."/>
            <person name="Kriventseva E.V."/>
            <person name="Kultz D."/>
            <person name="Laforsch C."/>
            <person name="Lindquist E."/>
            <person name="Lopez J."/>
            <person name="Manak J.R."/>
            <person name="Muller J."/>
            <person name="Pangilinan J."/>
            <person name="Patwardhan R.P."/>
            <person name="Pitluck S."/>
            <person name="Pritham E.J."/>
            <person name="Rechtsteiner A."/>
            <person name="Rho M."/>
            <person name="Rogozin I.B."/>
            <person name="Sakarya O."/>
            <person name="Salamov A."/>
            <person name="Schaack S."/>
            <person name="Shapiro H."/>
            <person name="Shiga Y."/>
            <person name="Skalitzky C."/>
            <person name="Smith Z."/>
            <person name="Souvorov A."/>
            <person name="Sung W."/>
            <person name="Tang Z."/>
            <person name="Tsuchiya D."/>
            <person name="Tu H."/>
            <person name="Vos H."/>
            <person name="Wang M."/>
            <person name="Wolf Y.I."/>
            <person name="Yamagata H."/>
            <person name="Yamada T."/>
            <person name="Ye Y."/>
            <person name="Shaw J.R."/>
            <person name="Andrews J."/>
            <person name="Crease T.J."/>
            <person name="Tang H."/>
            <person name="Lucas S.M."/>
            <person name="Robertson H.M."/>
            <person name="Bork P."/>
            <person name="Koonin E.V."/>
            <person name="Zdobnov E.M."/>
            <person name="Grigoriev I.V."/>
            <person name="Lynch M."/>
            <person name="Boore J.L."/>
        </authorList>
    </citation>
    <scope>NUCLEOTIDE SEQUENCE [LARGE SCALE GENOMIC DNA]</scope>
</reference>
<dbReference type="HOGENOM" id="CLU_2815033_0_0_1"/>
<accession>E9FUG5</accession>
<organism evidence="2 3">
    <name type="scientific">Daphnia pulex</name>
    <name type="common">Water flea</name>
    <dbReference type="NCBI Taxonomy" id="6669"/>
    <lineage>
        <taxon>Eukaryota</taxon>
        <taxon>Metazoa</taxon>
        <taxon>Ecdysozoa</taxon>
        <taxon>Arthropoda</taxon>
        <taxon>Crustacea</taxon>
        <taxon>Branchiopoda</taxon>
        <taxon>Diplostraca</taxon>
        <taxon>Cladocera</taxon>
        <taxon>Anomopoda</taxon>
        <taxon>Daphniidae</taxon>
        <taxon>Daphnia</taxon>
    </lineage>
</organism>
<dbReference type="Proteomes" id="UP000000305">
    <property type="component" value="Unassembled WGS sequence"/>
</dbReference>
<dbReference type="EMBL" id="GL732525">
    <property type="protein sequence ID" value="EFX88724.1"/>
    <property type="molecule type" value="Genomic_DNA"/>
</dbReference>
<keyword evidence="3" id="KW-1185">Reference proteome</keyword>
<protein>
    <submittedName>
        <fullName evidence="2">Uncharacterized protein</fullName>
    </submittedName>
</protein>
<gene>
    <name evidence="2" type="ORF">DAPPUDRAFT_234056</name>
</gene>
<evidence type="ECO:0000313" key="2">
    <source>
        <dbReference type="EMBL" id="EFX88724.1"/>
    </source>
</evidence>
<evidence type="ECO:0000313" key="3">
    <source>
        <dbReference type="Proteomes" id="UP000000305"/>
    </source>
</evidence>
<evidence type="ECO:0000256" key="1">
    <source>
        <dbReference type="SAM" id="MobiDB-lite"/>
    </source>
</evidence>
<dbReference type="AlphaFoldDB" id="E9FUG5"/>
<feature type="region of interest" description="Disordered" evidence="1">
    <location>
        <begin position="1"/>
        <end position="37"/>
    </location>
</feature>
<dbReference type="KEGG" id="dpx:DAPPUDRAFT_234056"/>